<keyword evidence="2" id="KW-1185">Reference proteome</keyword>
<evidence type="ECO:0000313" key="1">
    <source>
        <dbReference type="EMBL" id="NOU80195.1"/>
    </source>
</evidence>
<evidence type="ECO:0008006" key="3">
    <source>
        <dbReference type="Google" id="ProtNLM"/>
    </source>
</evidence>
<protein>
    <recommendedName>
        <fullName evidence="3">Heparin-sulfate lyase N-terminal domain-containing protein</fullName>
    </recommendedName>
</protein>
<gene>
    <name evidence="1" type="ORF">GC101_15095</name>
</gene>
<dbReference type="RefSeq" id="WP_171717901.1">
    <property type="nucleotide sequence ID" value="NZ_WHOB01000041.1"/>
</dbReference>
<accession>A0ABX1YK76</accession>
<evidence type="ECO:0000313" key="2">
    <source>
        <dbReference type="Proteomes" id="UP000596857"/>
    </source>
</evidence>
<organism evidence="1 2">
    <name type="scientific">Paenibacillus phytohabitans</name>
    <dbReference type="NCBI Taxonomy" id="2654978"/>
    <lineage>
        <taxon>Bacteria</taxon>
        <taxon>Bacillati</taxon>
        <taxon>Bacillota</taxon>
        <taxon>Bacilli</taxon>
        <taxon>Bacillales</taxon>
        <taxon>Paenibacillaceae</taxon>
        <taxon>Paenibacillus</taxon>
    </lineage>
</organism>
<name>A0ABX1YK76_9BACL</name>
<proteinExistence type="predicted"/>
<dbReference type="Proteomes" id="UP000596857">
    <property type="component" value="Unassembled WGS sequence"/>
</dbReference>
<dbReference type="EMBL" id="WHOB01000041">
    <property type="protein sequence ID" value="NOU80195.1"/>
    <property type="molecule type" value="Genomic_DNA"/>
</dbReference>
<reference evidence="1 2" key="1">
    <citation type="submission" date="2019-10" db="EMBL/GenBank/DDBJ databases">
        <title>Description of Paenibacillus terricola sp. nov.</title>
        <authorList>
            <person name="Carlier A."/>
            <person name="Qi S."/>
        </authorList>
    </citation>
    <scope>NUCLEOTIDE SEQUENCE [LARGE SCALE GENOMIC DNA]</scope>
    <source>
        <strain evidence="1 2">LMG 31459</strain>
    </source>
</reference>
<comment type="caution">
    <text evidence="1">The sequence shown here is derived from an EMBL/GenBank/DDBJ whole genome shotgun (WGS) entry which is preliminary data.</text>
</comment>
<sequence length="591" mass="66507">MNNQVRQILEQSFAAASEDIVVEEGLVRYDWPGHTRQVSKLPYCHESRFSAGYYAYGTLLGRIDEAAGLEMLEAIAGLQFTDPEHADYGGFLWYREESMIQDSNAAFFILMPLVAVRLCKPGVFPASHLVVIQRMFSHAAAWFSRECRTPELFYPNKTMSDGAMLLAIAHFLGEPAYLETATGYFRRWEEYTVRRGWGWGENISLVYQGVMMNALRIAGSVLQEHDRELAGRLSERMDALKNILVFHDGEELVPSIRSYNFRGETKRPSLLWPIAGVTGLGSLAEQTFSLNDAATLLLFEDDFLQGEDSPSAQPVPRVLEERIFDASRSYSWIGQRTRLGSINRFPVMPGSYQHPTWGLGWQSFPVSFSVRDQQVSYLRWYVDDSAAVRTHPAEDYRTAYLMPALFAEPLYPEVETRSAQQGNALLVVRSMTRLHNRAAELADEWVIHRYAGEVEQVMNTAGGREWLVLHYPGCAVAVTALRGICAGAETRAALPVTVVREEGRIRLRQILYTGDSTVLAQPRLEAGWAVICLDEAAEAGDVRSLLDTVRIDDYEADDREVPREPWARVREIVLAAGNLPPVQLTVDPYAP</sequence>